<organism evidence="3 4">
    <name type="scientific">Actinoplanes nipponensis</name>
    <dbReference type="NCBI Taxonomy" id="135950"/>
    <lineage>
        <taxon>Bacteria</taxon>
        <taxon>Bacillati</taxon>
        <taxon>Actinomycetota</taxon>
        <taxon>Actinomycetes</taxon>
        <taxon>Micromonosporales</taxon>
        <taxon>Micromonosporaceae</taxon>
        <taxon>Actinoplanes</taxon>
    </lineage>
</organism>
<reference evidence="3" key="1">
    <citation type="submission" date="2021-01" db="EMBL/GenBank/DDBJ databases">
        <title>Whole genome shotgun sequence of Actinoplanes nipponensis NBRC 14063.</title>
        <authorList>
            <person name="Komaki H."/>
            <person name="Tamura T."/>
        </authorList>
    </citation>
    <scope>NUCLEOTIDE SEQUENCE</scope>
    <source>
        <strain evidence="3">NBRC 14063</strain>
    </source>
</reference>
<gene>
    <name evidence="3" type="primary">fabG_3</name>
    <name evidence="3" type="ORF">Ani05nite_35170</name>
</gene>
<dbReference type="CDD" id="cd05233">
    <property type="entry name" value="SDR_c"/>
    <property type="match status" value="1"/>
</dbReference>
<dbReference type="InterPro" id="IPR002347">
    <property type="entry name" value="SDR_fam"/>
</dbReference>
<dbReference type="SUPFAM" id="SSF51735">
    <property type="entry name" value="NAD(P)-binding Rossmann-fold domains"/>
    <property type="match status" value="1"/>
</dbReference>
<keyword evidence="4" id="KW-1185">Reference proteome</keyword>
<accession>A0A919MPY1</accession>
<dbReference type="InterPro" id="IPR036291">
    <property type="entry name" value="NAD(P)-bd_dom_sf"/>
</dbReference>
<evidence type="ECO:0000313" key="4">
    <source>
        <dbReference type="Proteomes" id="UP000647172"/>
    </source>
</evidence>
<evidence type="ECO:0000256" key="1">
    <source>
        <dbReference type="ARBA" id="ARBA00006484"/>
    </source>
</evidence>
<dbReference type="AlphaFoldDB" id="A0A919MPY1"/>
<dbReference type="PRINTS" id="PR00081">
    <property type="entry name" value="GDHRDH"/>
</dbReference>
<dbReference type="Gene3D" id="3.40.50.720">
    <property type="entry name" value="NAD(P)-binding Rossmann-like Domain"/>
    <property type="match status" value="1"/>
</dbReference>
<dbReference type="PANTHER" id="PTHR43669:SF3">
    <property type="entry name" value="ALCOHOL DEHYDROGENASE, PUTATIVE (AFU_ORTHOLOGUE AFUA_3G03445)-RELATED"/>
    <property type="match status" value="1"/>
</dbReference>
<keyword evidence="2" id="KW-0560">Oxidoreductase</keyword>
<dbReference type="Proteomes" id="UP000647172">
    <property type="component" value="Unassembled WGS sequence"/>
</dbReference>
<comment type="caution">
    <text evidence="3">The sequence shown here is derived from an EMBL/GenBank/DDBJ whole genome shotgun (WGS) entry which is preliminary data.</text>
</comment>
<dbReference type="EMBL" id="BOMQ01000043">
    <property type="protein sequence ID" value="GIE49983.1"/>
    <property type="molecule type" value="Genomic_DNA"/>
</dbReference>
<sequence>MLLSGKNAIIYGAGSIGGAIARAYAAEGARVFLAGRTRATLAAVAGPIGAEIAEVDALDERAVDEHADAVAATAGGIDISVNVIADHDVQGTPMTDMAPDDYLSPVVTNVRSKFLTARAAARHMKPRGSGVILTFGGSGDRTASGRFRLGGLQTAFEAVEAMRRQLATELGPYGIRVITLRTGGIPEAVPARYKGRAEIAARLAADTALGRAATLADVGRVAVFAASDHARSITGAALNMTCGAVLD</sequence>
<proteinExistence type="inferred from homology"/>
<evidence type="ECO:0000256" key="2">
    <source>
        <dbReference type="ARBA" id="ARBA00023002"/>
    </source>
</evidence>
<dbReference type="GO" id="GO:0016491">
    <property type="term" value="F:oxidoreductase activity"/>
    <property type="evidence" value="ECO:0007669"/>
    <property type="project" value="UniProtKB-KW"/>
</dbReference>
<comment type="similarity">
    <text evidence="1">Belongs to the short-chain dehydrogenases/reductases (SDR) family.</text>
</comment>
<dbReference type="RefSeq" id="WP_203769549.1">
    <property type="nucleotide sequence ID" value="NZ_BAAAYJ010000107.1"/>
</dbReference>
<dbReference type="Pfam" id="PF13561">
    <property type="entry name" value="adh_short_C2"/>
    <property type="match status" value="1"/>
</dbReference>
<evidence type="ECO:0000313" key="3">
    <source>
        <dbReference type="EMBL" id="GIE49983.1"/>
    </source>
</evidence>
<protein>
    <submittedName>
        <fullName evidence="3">3-oxoacyl-ACP reductase</fullName>
    </submittedName>
</protein>
<dbReference type="PANTHER" id="PTHR43669">
    <property type="entry name" value="5-KETO-D-GLUCONATE 5-REDUCTASE"/>
    <property type="match status" value="1"/>
</dbReference>
<name>A0A919MPY1_9ACTN</name>